<reference evidence="2" key="1">
    <citation type="submission" date="2021-06" db="EMBL/GenBank/DDBJ databases">
        <title>Genome Sequence of Mortierella hyaline Strain SCG-10, a Cold-Adapted, Nitrate-Reducing Fungus Isolated from Soil in Minnesota, USA.</title>
        <authorList>
            <person name="Aldossari N."/>
        </authorList>
    </citation>
    <scope>NUCLEOTIDE SEQUENCE</scope>
    <source>
        <strain evidence="2">SCG-10</strain>
    </source>
</reference>
<dbReference type="InterPro" id="IPR007111">
    <property type="entry name" value="NACHT_NTPase"/>
</dbReference>
<dbReference type="Proteomes" id="UP000707451">
    <property type="component" value="Unassembled WGS sequence"/>
</dbReference>
<dbReference type="Pfam" id="PF05729">
    <property type="entry name" value="NACHT"/>
    <property type="match status" value="1"/>
</dbReference>
<name>A0A9P8BQX6_9FUNG</name>
<evidence type="ECO:0000313" key="2">
    <source>
        <dbReference type="EMBL" id="KAG9064885.1"/>
    </source>
</evidence>
<dbReference type="InterPro" id="IPR025662">
    <property type="entry name" value="Sigma_54_int_dom_ATP-bd_1"/>
</dbReference>
<dbReference type="AlphaFoldDB" id="A0A9P8BQX6"/>
<dbReference type="Gene3D" id="3.40.50.300">
    <property type="entry name" value="P-loop containing nucleotide triphosphate hydrolases"/>
    <property type="match status" value="1"/>
</dbReference>
<comment type="caution">
    <text evidence="2">The sequence shown here is derived from an EMBL/GenBank/DDBJ whole genome shotgun (WGS) entry which is preliminary data.</text>
</comment>
<feature type="domain" description="NACHT" evidence="1">
    <location>
        <begin position="110"/>
        <end position="268"/>
    </location>
</feature>
<accession>A0A9P8BQX6</accession>
<organism evidence="2 3">
    <name type="scientific">Linnemannia hyalina</name>
    <dbReference type="NCBI Taxonomy" id="64524"/>
    <lineage>
        <taxon>Eukaryota</taxon>
        <taxon>Fungi</taxon>
        <taxon>Fungi incertae sedis</taxon>
        <taxon>Mucoromycota</taxon>
        <taxon>Mortierellomycotina</taxon>
        <taxon>Mortierellomycetes</taxon>
        <taxon>Mortierellales</taxon>
        <taxon>Mortierellaceae</taxon>
        <taxon>Linnemannia</taxon>
    </lineage>
</organism>
<gene>
    <name evidence="2" type="ORF">KI688_003147</name>
</gene>
<keyword evidence="3" id="KW-1185">Reference proteome</keyword>
<dbReference type="SUPFAM" id="SSF52540">
    <property type="entry name" value="P-loop containing nucleoside triphosphate hydrolases"/>
    <property type="match status" value="1"/>
</dbReference>
<dbReference type="EMBL" id="JAHRHY010000013">
    <property type="protein sequence ID" value="KAG9064885.1"/>
    <property type="molecule type" value="Genomic_DNA"/>
</dbReference>
<evidence type="ECO:0000313" key="3">
    <source>
        <dbReference type="Proteomes" id="UP000707451"/>
    </source>
</evidence>
<dbReference type="InterPro" id="IPR027417">
    <property type="entry name" value="P-loop_NTPase"/>
</dbReference>
<proteinExistence type="predicted"/>
<sequence length="477" mass="55011">MESMSEPVINIDCALPQSHIEWTQQSTHWNEPSADDQAMLAAVVATEESMEESTNSVEYGLQSLKIRRLKEYCQPVYVPPMAKANLQGHDNIFFSLMDKARKFLASNRQVMLILGDSGAGKSTFNRHLEHYLWTNYKNGDPVPLFINLPTIRKPQDDMIAKQLCIHGFTDDQIMEMKRYREFILICDGYDESQLVVNLHKTNRLNQLDEWRSKMIILCRTHFLGAVYRDRFVPQPVDHYRPSRPDLFQEAVIASFSKEQVHAYVACYVPLEPRPWVAADYMRMLTTIPNLMDLVKNPFLLTLALDALPGVIKDRQELSAIKITRVQLYDYFVDQWLGVNMRRLQNSVLGKNDQEVLAELVEVGFISLGIDYAIRLARAIFDKQDGNPVVQYVHFSDKDSWRAELFGPQPEARLLRDSSPLMRTGTQYRFVHRSMLEYFFSRAMYNPATPGSHNELSPPPDKSSPHVRLFDAEGPLFK</sequence>
<evidence type="ECO:0000259" key="1">
    <source>
        <dbReference type="Pfam" id="PF05729"/>
    </source>
</evidence>
<dbReference type="OrthoDB" id="2443807at2759"/>
<dbReference type="PROSITE" id="PS00675">
    <property type="entry name" value="SIGMA54_INTERACT_1"/>
    <property type="match status" value="1"/>
</dbReference>
<protein>
    <recommendedName>
        <fullName evidence="1">NACHT domain-containing protein</fullName>
    </recommendedName>
</protein>